<dbReference type="Pfam" id="PF07963">
    <property type="entry name" value="N_methyl"/>
    <property type="match status" value="1"/>
</dbReference>
<sequence length="223" mass="24864">MEKRRNGFTLLELLIVIALMAVLWGVAYTLLYQSKKVFSLSENKLEMYQYARIAISDISRNLKGAILKDTVDYFKSFTPLEATGLTPPPKDNSSILTFLSLTPNGSSTPVTLITYYVNNVDELMLAHYNDASYIYGNVSGFDPHDATFYKLAANINYFNLAYGIGNTWVNTWVNTWNSTDGTTTGRLPDSVKVTLQIYGTGTGGMMEIGTFTTEIMIPCRVTH</sequence>
<accession>A0A533QFT7</accession>
<keyword evidence="1" id="KW-1133">Transmembrane helix</keyword>
<dbReference type="SUPFAM" id="SSF54523">
    <property type="entry name" value="Pili subunits"/>
    <property type="match status" value="1"/>
</dbReference>
<evidence type="ECO:0000313" key="2">
    <source>
        <dbReference type="EMBL" id="TLD43657.1"/>
    </source>
</evidence>
<dbReference type="Proteomes" id="UP000319783">
    <property type="component" value="Unassembled WGS sequence"/>
</dbReference>
<protein>
    <recommendedName>
        <fullName evidence="4">Prepilin-type N-terminal cleavage/methylation domain-containing protein</fullName>
    </recommendedName>
</protein>
<dbReference type="AlphaFoldDB" id="A0A533QFT7"/>
<dbReference type="NCBIfam" id="TIGR02532">
    <property type="entry name" value="IV_pilin_GFxxxE"/>
    <property type="match status" value="1"/>
</dbReference>
<evidence type="ECO:0008006" key="4">
    <source>
        <dbReference type="Google" id="ProtNLM"/>
    </source>
</evidence>
<comment type="caution">
    <text evidence="2">The sequence shown here is derived from an EMBL/GenBank/DDBJ whole genome shotgun (WGS) entry which is preliminary data.</text>
</comment>
<evidence type="ECO:0000256" key="1">
    <source>
        <dbReference type="SAM" id="Phobius"/>
    </source>
</evidence>
<evidence type="ECO:0000313" key="3">
    <source>
        <dbReference type="Proteomes" id="UP000319783"/>
    </source>
</evidence>
<name>A0A533QFT7_9BACT</name>
<keyword evidence="1" id="KW-0472">Membrane</keyword>
<keyword evidence="1" id="KW-0812">Transmembrane</keyword>
<dbReference type="EMBL" id="SULG01000001">
    <property type="protein sequence ID" value="TLD43657.1"/>
    <property type="molecule type" value="Genomic_DNA"/>
</dbReference>
<proteinExistence type="predicted"/>
<dbReference type="InterPro" id="IPR012902">
    <property type="entry name" value="N_methyl_site"/>
</dbReference>
<reference evidence="2 3" key="1">
    <citation type="submission" date="2019-04" db="EMBL/GenBank/DDBJ databases">
        <title>Genome of a novel bacterium Candidatus Jettenia ecosi reconstructed from metagenome of an anammox bioreactor.</title>
        <authorList>
            <person name="Mardanov A.V."/>
            <person name="Beletsky A.V."/>
            <person name="Ravin N.V."/>
            <person name="Botchkova E.A."/>
            <person name="Litti Y.V."/>
            <person name="Nozhevnikova A.N."/>
        </authorList>
    </citation>
    <scope>NUCLEOTIDE SEQUENCE [LARGE SCALE GENOMIC DNA]</scope>
    <source>
        <strain evidence="2">J2</strain>
    </source>
</reference>
<gene>
    <name evidence="2" type="ORF">JETT_0088</name>
</gene>
<feature type="transmembrane region" description="Helical" evidence="1">
    <location>
        <begin position="7"/>
        <end position="31"/>
    </location>
</feature>
<organism evidence="2 3">
    <name type="scientific">Candidatus Jettenia ecosi</name>
    <dbReference type="NCBI Taxonomy" id="2494326"/>
    <lineage>
        <taxon>Bacteria</taxon>
        <taxon>Pseudomonadati</taxon>
        <taxon>Planctomycetota</taxon>
        <taxon>Candidatus Brocadiia</taxon>
        <taxon>Candidatus Brocadiales</taxon>
        <taxon>Candidatus Brocadiaceae</taxon>
        <taxon>Candidatus Jettenia</taxon>
    </lineage>
</organism>
<dbReference type="InterPro" id="IPR045584">
    <property type="entry name" value="Pilin-like"/>
</dbReference>